<sequence>MAASKLEEGVDPKKERINKLEVEALTNMLFLRKNTQMFSPYQRFEKKSTASREFCEAHLVGTIDEGPPSATVSWRIMGMRMKRSEGVTTDYDVHRMYSDCMIEGDRIRERLPMERREGILRLCRYDSESDFKIFKHEYYIMKMLAKTYTTRAHRVHFPAIIGEGSLAELRYLNVSDSDGKHHDMVETPKVPRPYFIMEYIEPSIETLFKSNKNTFLPIHTSVYVTIGCIKALRLLHLKGFAHRNVQPAYFSLRLPCGGLLSRKESELSDLIAITDFSTCRRFRANFSKRNPLIYIGNWKYGSADTMSGKDPTAIDDIISCLYMLAEFVLGCIPWAKETSKQGIIDYKRQVEQWERVLDETHSTLLVKYGKLYEWLRDQPPLQTIDYEAFYELLLKTPGGISGDQSLFGFSNPLLDVYEHGFAAKGREGKRRGKVESSSTLLSKDTSKEKLKASSVTTQRATESRSREKTPAQEKGDSKEKESSSDEKALDKKPRSEQKSESKTKEAAGTPRAKAGKKNKKKKKKTESSQASSVANS</sequence>
<reference evidence="3" key="1">
    <citation type="submission" date="2023-07" db="EMBL/GenBank/DDBJ databases">
        <authorList>
            <consortium name="CYATHOMIX"/>
        </authorList>
    </citation>
    <scope>NUCLEOTIDE SEQUENCE</scope>
    <source>
        <strain evidence="3">N/A</strain>
    </source>
</reference>
<dbReference type="GO" id="GO:0005524">
    <property type="term" value="F:ATP binding"/>
    <property type="evidence" value="ECO:0007669"/>
    <property type="project" value="InterPro"/>
</dbReference>
<evidence type="ECO:0000313" key="3">
    <source>
        <dbReference type="EMBL" id="CAJ0597609.1"/>
    </source>
</evidence>
<organism evidence="3 4">
    <name type="scientific">Cylicocyclus nassatus</name>
    <name type="common">Nematode worm</name>
    <dbReference type="NCBI Taxonomy" id="53992"/>
    <lineage>
        <taxon>Eukaryota</taxon>
        <taxon>Metazoa</taxon>
        <taxon>Ecdysozoa</taxon>
        <taxon>Nematoda</taxon>
        <taxon>Chromadorea</taxon>
        <taxon>Rhabditida</taxon>
        <taxon>Rhabditina</taxon>
        <taxon>Rhabditomorpha</taxon>
        <taxon>Strongyloidea</taxon>
        <taxon>Strongylidae</taxon>
        <taxon>Cylicocyclus</taxon>
    </lineage>
</organism>
<feature type="compositionally biased region" description="Basic and acidic residues" evidence="1">
    <location>
        <begin position="461"/>
        <end position="505"/>
    </location>
</feature>
<feature type="domain" description="Protein kinase" evidence="2">
    <location>
        <begin position="79"/>
        <end position="414"/>
    </location>
</feature>
<dbReference type="EMBL" id="CATQJL010000223">
    <property type="protein sequence ID" value="CAJ0597609.1"/>
    <property type="molecule type" value="Genomic_DNA"/>
</dbReference>
<dbReference type="AlphaFoldDB" id="A0AA36GSS8"/>
<dbReference type="Gene3D" id="1.10.510.10">
    <property type="entry name" value="Transferase(Phosphotransferase) domain 1"/>
    <property type="match status" value="1"/>
</dbReference>
<feature type="compositionally biased region" description="Basic residues" evidence="1">
    <location>
        <begin position="513"/>
        <end position="524"/>
    </location>
</feature>
<dbReference type="Proteomes" id="UP001176961">
    <property type="component" value="Unassembled WGS sequence"/>
</dbReference>
<evidence type="ECO:0000259" key="2">
    <source>
        <dbReference type="PROSITE" id="PS50011"/>
    </source>
</evidence>
<dbReference type="SUPFAM" id="SSF56112">
    <property type="entry name" value="Protein kinase-like (PK-like)"/>
    <property type="match status" value="1"/>
</dbReference>
<accession>A0AA36GSS8</accession>
<dbReference type="InterPro" id="IPR050235">
    <property type="entry name" value="CK1_Ser-Thr_kinase"/>
</dbReference>
<dbReference type="InterPro" id="IPR011009">
    <property type="entry name" value="Kinase-like_dom_sf"/>
</dbReference>
<comment type="caution">
    <text evidence="3">The sequence shown here is derived from an EMBL/GenBank/DDBJ whole genome shotgun (WGS) entry which is preliminary data.</text>
</comment>
<proteinExistence type="predicted"/>
<feature type="region of interest" description="Disordered" evidence="1">
    <location>
        <begin position="425"/>
        <end position="536"/>
    </location>
</feature>
<feature type="compositionally biased region" description="Polar residues" evidence="1">
    <location>
        <begin position="527"/>
        <end position="536"/>
    </location>
</feature>
<dbReference type="InterPro" id="IPR000719">
    <property type="entry name" value="Prot_kinase_dom"/>
</dbReference>
<evidence type="ECO:0000256" key="1">
    <source>
        <dbReference type="SAM" id="MobiDB-lite"/>
    </source>
</evidence>
<protein>
    <recommendedName>
        <fullName evidence="2">Protein kinase domain-containing protein</fullName>
    </recommendedName>
</protein>
<keyword evidence="4" id="KW-1185">Reference proteome</keyword>
<gene>
    <name evidence="3" type="ORF">CYNAS_LOCUS9592</name>
</gene>
<name>A0AA36GSS8_CYLNA</name>
<dbReference type="PANTHER" id="PTHR11909">
    <property type="entry name" value="CASEIN KINASE-RELATED"/>
    <property type="match status" value="1"/>
</dbReference>
<dbReference type="GO" id="GO:0004672">
    <property type="term" value="F:protein kinase activity"/>
    <property type="evidence" value="ECO:0007669"/>
    <property type="project" value="InterPro"/>
</dbReference>
<evidence type="ECO:0000313" key="4">
    <source>
        <dbReference type="Proteomes" id="UP001176961"/>
    </source>
</evidence>
<dbReference type="PROSITE" id="PS50011">
    <property type="entry name" value="PROTEIN_KINASE_DOM"/>
    <property type="match status" value="1"/>
</dbReference>